<dbReference type="InterPro" id="IPR036291">
    <property type="entry name" value="NAD(P)-bd_dom_sf"/>
</dbReference>
<reference evidence="3" key="1">
    <citation type="submission" date="2025-08" db="UniProtKB">
        <authorList>
            <consortium name="RefSeq"/>
        </authorList>
    </citation>
    <scope>IDENTIFICATION</scope>
    <source>
        <tissue evidence="3">Whole organism</tissue>
    </source>
</reference>
<dbReference type="KEGG" id="hazt:108678486"/>
<dbReference type="PANTHER" id="PTHR43975:SF2">
    <property type="entry name" value="EG:BACR7A4.14 PROTEIN-RELATED"/>
    <property type="match status" value="1"/>
</dbReference>
<dbReference type="Pfam" id="PF13561">
    <property type="entry name" value="adh_short_C2"/>
    <property type="match status" value="1"/>
</dbReference>
<dbReference type="InterPro" id="IPR020904">
    <property type="entry name" value="Sc_DH/Rdtase_CS"/>
</dbReference>
<dbReference type="GeneID" id="108678486"/>
<keyword evidence="1" id="KW-0560">Oxidoreductase</keyword>
<proteinExistence type="predicted"/>
<dbReference type="InterPro" id="IPR002347">
    <property type="entry name" value="SDR_fam"/>
</dbReference>
<accession>A0A8B7P8Q4</accession>
<gene>
    <name evidence="3" type="primary">LOC108678486</name>
</gene>
<protein>
    <submittedName>
        <fullName evidence="3">3-oxoacyl-[acyl-carrier-protein] reductase FabG</fullName>
    </submittedName>
</protein>
<evidence type="ECO:0000313" key="2">
    <source>
        <dbReference type="Proteomes" id="UP000694843"/>
    </source>
</evidence>
<evidence type="ECO:0000256" key="1">
    <source>
        <dbReference type="ARBA" id="ARBA00023002"/>
    </source>
</evidence>
<dbReference type="Proteomes" id="UP000694843">
    <property type="component" value="Unplaced"/>
</dbReference>
<dbReference type="AlphaFoldDB" id="A0A8B7P8Q4"/>
<dbReference type="PRINTS" id="PR00080">
    <property type="entry name" value="SDRFAMILY"/>
</dbReference>
<dbReference type="Gene3D" id="3.40.50.720">
    <property type="entry name" value="NAD(P)-binding Rossmann-like Domain"/>
    <property type="match status" value="1"/>
</dbReference>
<organism evidence="2 3">
    <name type="scientific">Hyalella azteca</name>
    <name type="common">Amphipod</name>
    <dbReference type="NCBI Taxonomy" id="294128"/>
    <lineage>
        <taxon>Eukaryota</taxon>
        <taxon>Metazoa</taxon>
        <taxon>Ecdysozoa</taxon>
        <taxon>Arthropoda</taxon>
        <taxon>Crustacea</taxon>
        <taxon>Multicrustacea</taxon>
        <taxon>Malacostraca</taxon>
        <taxon>Eumalacostraca</taxon>
        <taxon>Peracarida</taxon>
        <taxon>Amphipoda</taxon>
        <taxon>Senticaudata</taxon>
        <taxon>Talitrida</taxon>
        <taxon>Talitroidea</taxon>
        <taxon>Hyalellidae</taxon>
        <taxon>Hyalella</taxon>
    </lineage>
</organism>
<dbReference type="FunFam" id="3.40.50.720:FF:000084">
    <property type="entry name" value="Short-chain dehydrogenase reductase"/>
    <property type="match status" value="1"/>
</dbReference>
<dbReference type="PANTHER" id="PTHR43975">
    <property type="entry name" value="ZGC:101858"/>
    <property type="match status" value="1"/>
</dbReference>
<keyword evidence="2" id="KW-1185">Reference proteome</keyword>
<sequence>MKLASSNFMKLILRRTKGPFILLPKRTFVTMPDYHLRDKVALVTGASSGIGRGCAVSFASEGACVAVTGRNEAALQATVDQCSSRGLRPDQILKLVADLSQEEDCKRVVADVVKQFGRLDVLVNSAGILVAGGIETVSLDQFDHQMNINVRSLYHLMQLALPHLLQVKGNIVNVSSVTGMRAFPNAVAYNASKAAVDHITRSVALEVAARGVRVNAVNPGVIVTHLHKESGMTDDKYDEFLEHSRTTHAMGRVGEVQEVADAVLFLASDRASFITGATLPIDGGRHAMCPR</sequence>
<dbReference type="OrthoDB" id="47007at2759"/>
<dbReference type="PROSITE" id="PS00061">
    <property type="entry name" value="ADH_SHORT"/>
    <property type="match status" value="1"/>
</dbReference>
<dbReference type="SUPFAM" id="SSF51735">
    <property type="entry name" value="NAD(P)-binding Rossmann-fold domains"/>
    <property type="match status" value="1"/>
</dbReference>
<dbReference type="PRINTS" id="PR00081">
    <property type="entry name" value="GDHRDH"/>
</dbReference>
<dbReference type="OMA" id="NAICPFY"/>
<evidence type="ECO:0000313" key="3">
    <source>
        <dbReference type="RefSeq" id="XP_018022423.1"/>
    </source>
</evidence>
<name>A0A8B7P8Q4_HYAAZ</name>
<dbReference type="GO" id="GO:0016491">
    <property type="term" value="F:oxidoreductase activity"/>
    <property type="evidence" value="ECO:0007669"/>
    <property type="project" value="UniProtKB-KW"/>
</dbReference>
<dbReference type="RefSeq" id="XP_018022423.1">
    <property type="nucleotide sequence ID" value="XM_018166934.2"/>
</dbReference>
<dbReference type="NCBIfam" id="NF005559">
    <property type="entry name" value="PRK07231.1"/>
    <property type="match status" value="1"/>
</dbReference>